<reference evidence="2" key="1">
    <citation type="journal article" date="2020" name="Fungal Divers.">
        <title>Resolving the Mortierellaceae phylogeny through synthesis of multi-gene phylogenetics and phylogenomics.</title>
        <authorList>
            <person name="Vandepol N."/>
            <person name="Liber J."/>
            <person name="Desiro A."/>
            <person name="Na H."/>
            <person name="Kennedy M."/>
            <person name="Barry K."/>
            <person name="Grigoriev I.V."/>
            <person name="Miller A.N."/>
            <person name="O'Donnell K."/>
            <person name="Stajich J.E."/>
            <person name="Bonito G."/>
        </authorList>
    </citation>
    <scope>NUCLEOTIDE SEQUENCE</scope>
    <source>
        <strain evidence="2">NRRL 28262</strain>
    </source>
</reference>
<evidence type="ECO:0000313" key="2">
    <source>
        <dbReference type="EMBL" id="KAG0279711.1"/>
    </source>
</evidence>
<dbReference type="AlphaFoldDB" id="A0AAD4DJC5"/>
<sequence length="405" mass="45828">MADQDSSILDNNNDSSDNVVTYSSIITTTTTNDDEDNQARIAALLESIASIPPVVCIILSNLSYRDYLSCLRVCKLWSAISQGYLWRYVAFHDTLSENAIPTPAEMAVIRRRAHRIRNLALPLANTSLLDMPCTQLQSLEIWANTRVYAHRRLHKLLAQGSLRNTGDLFSHPQILYQEQQLVPSALSLIPKNPYLSHIHLEQFENLIPVGYPSQELFRVVNIYKNLREIEILVGFQEEYPIIPTMILQSGMSLEVIDLGVYCAGGLIVRNTYISIILQACRQLKRLSVHNRGTGKSCICLRDLVETNWASNQLESLGILVSEASYNASKRGQADIAPDKTYQCEQEDTAMLLFQLSMKYHAQKKYTGPPPTWWEVEAKLLSYESAVKFTDGAMDTAAWRRIRLET</sequence>
<dbReference type="EMBL" id="JAAAIL010000108">
    <property type="protein sequence ID" value="KAG0279711.1"/>
    <property type="molecule type" value="Genomic_DNA"/>
</dbReference>
<dbReference type="Pfam" id="PF12937">
    <property type="entry name" value="F-box-like"/>
    <property type="match status" value="1"/>
</dbReference>
<dbReference type="SUPFAM" id="SSF81383">
    <property type="entry name" value="F-box domain"/>
    <property type="match status" value="1"/>
</dbReference>
<dbReference type="InterPro" id="IPR001810">
    <property type="entry name" value="F-box_dom"/>
</dbReference>
<organism evidence="2 3">
    <name type="scientific">Linnemannia exigua</name>
    <dbReference type="NCBI Taxonomy" id="604196"/>
    <lineage>
        <taxon>Eukaryota</taxon>
        <taxon>Fungi</taxon>
        <taxon>Fungi incertae sedis</taxon>
        <taxon>Mucoromycota</taxon>
        <taxon>Mortierellomycotina</taxon>
        <taxon>Mortierellomycetes</taxon>
        <taxon>Mortierellales</taxon>
        <taxon>Mortierellaceae</taxon>
        <taxon>Linnemannia</taxon>
    </lineage>
</organism>
<keyword evidence="3" id="KW-1185">Reference proteome</keyword>
<proteinExistence type="predicted"/>
<comment type="caution">
    <text evidence="2">The sequence shown here is derived from an EMBL/GenBank/DDBJ whole genome shotgun (WGS) entry which is preliminary data.</text>
</comment>
<protein>
    <recommendedName>
        <fullName evidence="1">F-box domain-containing protein</fullName>
    </recommendedName>
</protein>
<dbReference type="InterPro" id="IPR032675">
    <property type="entry name" value="LRR_dom_sf"/>
</dbReference>
<evidence type="ECO:0000313" key="3">
    <source>
        <dbReference type="Proteomes" id="UP001194580"/>
    </source>
</evidence>
<gene>
    <name evidence="2" type="ORF">BGZ95_000440</name>
</gene>
<dbReference type="Proteomes" id="UP001194580">
    <property type="component" value="Unassembled WGS sequence"/>
</dbReference>
<dbReference type="Gene3D" id="3.80.10.10">
    <property type="entry name" value="Ribonuclease Inhibitor"/>
    <property type="match status" value="1"/>
</dbReference>
<feature type="domain" description="F-box" evidence="1">
    <location>
        <begin position="54"/>
        <end position="91"/>
    </location>
</feature>
<evidence type="ECO:0000259" key="1">
    <source>
        <dbReference type="Pfam" id="PF12937"/>
    </source>
</evidence>
<dbReference type="InterPro" id="IPR036047">
    <property type="entry name" value="F-box-like_dom_sf"/>
</dbReference>
<name>A0AAD4DJC5_9FUNG</name>
<accession>A0AAD4DJC5</accession>